<sequence>MKWQHAKRINYLIISITSLLVLIVLAFKLLMPNSPAGNRDVSANFDLGMYDLMSQSKEVYNVNLQTTRNVLLMSITSPDDNRIMMKGKLTPTKEIHGRIYFTMTPIFYGARQSKLMIDGLADQLMNSGYYWMESVSAKERPIVVGQNGAIFLHPLPR</sequence>
<keyword evidence="1" id="KW-0472">Membrane</keyword>
<dbReference type="EMBL" id="LVVA01000018">
    <property type="protein sequence ID" value="KZR32281.1"/>
    <property type="molecule type" value="Genomic_DNA"/>
</dbReference>
<organism evidence="2 3">
    <name type="scientific">Enterobacter genomosp. S</name>
    <dbReference type="NCBI Taxonomy" id="2364151"/>
    <lineage>
        <taxon>Bacteria</taxon>
        <taxon>Pseudomonadati</taxon>
        <taxon>Pseudomonadota</taxon>
        <taxon>Gammaproteobacteria</taxon>
        <taxon>Enterobacterales</taxon>
        <taxon>Enterobacteriaceae</taxon>
        <taxon>Enterobacter</taxon>
        <taxon>Enterobacter cloacae complex</taxon>
        <taxon>Enterobacter cloacae complex clade S</taxon>
    </lineage>
</organism>
<evidence type="ECO:0000256" key="1">
    <source>
        <dbReference type="SAM" id="Phobius"/>
    </source>
</evidence>
<keyword evidence="1" id="KW-1133">Transmembrane helix</keyword>
<dbReference type="Proteomes" id="UP000076880">
    <property type="component" value="Unassembled WGS sequence"/>
</dbReference>
<reference evidence="3" key="1">
    <citation type="submission" date="2016-03" db="EMBL/GenBank/DDBJ databases">
        <title>WGS of SAMN04393274.</title>
        <authorList>
            <person name="Adams M."/>
            <person name="Sutton G."/>
            <person name="Nelson K."/>
            <person name="Thaden J."/>
            <person name="Fowler V."/>
            <person name="Mccorrison J."/>
            <person name="Sanka R."/>
            <person name="Brinkac L."/>
            <person name="Nierman W."/>
        </authorList>
    </citation>
    <scope>NUCLEOTIDE SEQUENCE [LARGE SCALE GENOMIC DNA]</scope>
    <source>
        <strain evidence="3">GN06232</strain>
    </source>
</reference>
<evidence type="ECO:0000313" key="2">
    <source>
        <dbReference type="EMBL" id="KZR32281.1"/>
    </source>
</evidence>
<keyword evidence="1" id="KW-0812">Transmembrane</keyword>
<dbReference type="RefSeq" id="WP_063450806.1">
    <property type="nucleotide sequence ID" value="NZ_LVVA01000018.1"/>
</dbReference>
<keyword evidence="3" id="KW-1185">Reference proteome</keyword>
<name>A0ABR5YMP9_9ENTR</name>
<accession>A0ABR5YMP9</accession>
<evidence type="ECO:0000313" key="3">
    <source>
        <dbReference type="Proteomes" id="UP000076880"/>
    </source>
</evidence>
<gene>
    <name evidence="2" type="ORF">A3466_01510</name>
</gene>
<protein>
    <submittedName>
        <fullName evidence="2">Uncharacterized protein</fullName>
    </submittedName>
</protein>
<proteinExistence type="predicted"/>
<comment type="caution">
    <text evidence="2">The sequence shown here is derived from an EMBL/GenBank/DDBJ whole genome shotgun (WGS) entry which is preliminary data.</text>
</comment>
<feature type="transmembrane region" description="Helical" evidence="1">
    <location>
        <begin position="12"/>
        <end position="31"/>
    </location>
</feature>